<name>A0AAV7T7R8_PLEWA</name>
<accession>A0AAV7T7R8</accession>
<feature type="non-terminal residue" evidence="1">
    <location>
        <position position="1"/>
    </location>
</feature>
<feature type="non-terminal residue" evidence="1">
    <location>
        <position position="65"/>
    </location>
</feature>
<evidence type="ECO:0000313" key="1">
    <source>
        <dbReference type="EMBL" id="KAJ1172642.1"/>
    </source>
</evidence>
<protein>
    <submittedName>
        <fullName evidence="1">Uncharacterized protein</fullName>
    </submittedName>
</protein>
<proteinExistence type="predicted"/>
<comment type="caution">
    <text evidence="1">The sequence shown here is derived from an EMBL/GenBank/DDBJ whole genome shotgun (WGS) entry which is preliminary data.</text>
</comment>
<dbReference type="AlphaFoldDB" id="A0AAV7T7R8"/>
<evidence type="ECO:0000313" key="2">
    <source>
        <dbReference type="Proteomes" id="UP001066276"/>
    </source>
</evidence>
<reference evidence="1" key="1">
    <citation type="journal article" date="2022" name="bioRxiv">
        <title>Sequencing and chromosome-scale assembly of the giantPleurodeles waltlgenome.</title>
        <authorList>
            <person name="Brown T."/>
            <person name="Elewa A."/>
            <person name="Iarovenko S."/>
            <person name="Subramanian E."/>
            <person name="Araus A.J."/>
            <person name="Petzold A."/>
            <person name="Susuki M."/>
            <person name="Suzuki K.-i.T."/>
            <person name="Hayashi T."/>
            <person name="Toyoda A."/>
            <person name="Oliveira C."/>
            <person name="Osipova E."/>
            <person name="Leigh N.D."/>
            <person name="Simon A."/>
            <person name="Yun M.H."/>
        </authorList>
    </citation>
    <scope>NUCLEOTIDE SEQUENCE</scope>
    <source>
        <strain evidence="1">20211129_DDA</strain>
        <tissue evidence="1">Liver</tissue>
    </source>
</reference>
<gene>
    <name evidence="1" type="ORF">NDU88_004486</name>
</gene>
<dbReference type="EMBL" id="JANPWB010000007">
    <property type="protein sequence ID" value="KAJ1172642.1"/>
    <property type="molecule type" value="Genomic_DNA"/>
</dbReference>
<organism evidence="1 2">
    <name type="scientific">Pleurodeles waltl</name>
    <name type="common">Iberian ribbed newt</name>
    <dbReference type="NCBI Taxonomy" id="8319"/>
    <lineage>
        <taxon>Eukaryota</taxon>
        <taxon>Metazoa</taxon>
        <taxon>Chordata</taxon>
        <taxon>Craniata</taxon>
        <taxon>Vertebrata</taxon>
        <taxon>Euteleostomi</taxon>
        <taxon>Amphibia</taxon>
        <taxon>Batrachia</taxon>
        <taxon>Caudata</taxon>
        <taxon>Salamandroidea</taxon>
        <taxon>Salamandridae</taxon>
        <taxon>Pleurodelinae</taxon>
        <taxon>Pleurodeles</taxon>
    </lineage>
</organism>
<sequence>RIYEVIKHFDPCSLLGTNVLFFHYIKQWWWLQECSCIILQASFSTIESMCCSGSIHLVPQDWQPL</sequence>
<keyword evidence="2" id="KW-1185">Reference proteome</keyword>
<dbReference type="Proteomes" id="UP001066276">
    <property type="component" value="Chromosome 4_1"/>
</dbReference>